<dbReference type="PIRSF" id="PIRSF037778">
    <property type="entry name" value="UCP037778_transp_RibU"/>
    <property type="match status" value="1"/>
</dbReference>
<evidence type="ECO:0000313" key="11">
    <source>
        <dbReference type="Proteomes" id="UP001229251"/>
    </source>
</evidence>
<reference evidence="10" key="1">
    <citation type="submission" date="2023-05" db="EMBL/GenBank/DDBJ databases">
        <title>Cataloging the Phylogenetic Diversity of Human Bladder Bacteria.</title>
        <authorList>
            <person name="Du J."/>
        </authorList>
    </citation>
    <scope>NUCLEOTIDE SEQUENCE</scope>
    <source>
        <strain evidence="10">UMB1231</strain>
    </source>
</reference>
<evidence type="ECO:0000256" key="7">
    <source>
        <dbReference type="ARBA" id="ARBA00023136"/>
    </source>
</evidence>
<feature type="transmembrane region" description="Helical" evidence="9">
    <location>
        <begin position="6"/>
        <end position="25"/>
    </location>
</feature>
<name>A0AAJ1Q2D5_9LACT</name>
<comment type="subcellular location">
    <subcellularLocation>
        <location evidence="1">Cell membrane</location>
        <topology evidence="1">Multi-pass membrane protein</topology>
    </subcellularLocation>
</comment>
<keyword evidence="7 8" id="KW-0472">Membrane</keyword>
<dbReference type="Pfam" id="PF12822">
    <property type="entry name" value="ECF_trnsprt"/>
    <property type="match status" value="1"/>
</dbReference>
<protein>
    <recommendedName>
        <fullName evidence="8">Riboflavin transporter</fullName>
    </recommendedName>
</protein>
<evidence type="ECO:0000256" key="8">
    <source>
        <dbReference type="PIRNR" id="PIRNR037778"/>
    </source>
</evidence>
<dbReference type="InterPro" id="IPR024529">
    <property type="entry name" value="ECF_trnsprt_substrate-spec"/>
</dbReference>
<comment type="caution">
    <text evidence="10">The sequence shown here is derived from an EMBL/GenBank/DDBJ whole genome shotgun (WGS) entry which is preliminary data.</text>
</comment>
<dbReference type="GO" id="GO:0032217">
    <property type="term" value="F:riboflavin transmembrane transporter activity"/>
    <property type="evidence" value="ECO:0007669"/>
    <property type="project" value="UniProtKB-UniRule"/>
</dbReference>
<evidence type="ECO:0000256" key="3">
    <source>
        <dbReference type="ARBA" id="ARBA00022448"/>
    </source>
</evidence>
<dbReference type="PANTHER" id="PTHR38438">
    <property type="entry name" value="RIBOFLAVIN TRANSPORTER RIBU"/>
    <property type="match status" value="1"/>
</dbReference>
<feature type="transmembrane region" description="Helical" evidence="9">
    <location>
        <begin position="45"/>
        <end position="64"/>
    </location>
</feature>
<keyword evidence="5 9" id="KW-0812">Transmembrane</keyword>
<evidence type="ECO:0000256" key="2">
    <source>
        <dbReference type="ARBA" id="ARBA00005540"/>
    </source>
</evidence>
<comment type="function">
    <text evidence="8">Probably a riboflavin-binding protein that interacts with the energy-coupling factor (ECF) ABC-transporter complex.</text>
</comment>
<dbReference type="RefSeq" id="WP_006907511.1">
    <property type="nucleotide sequence ID" value="NZ_JASOOE010000001.1"/>
</dbReference>
<keyword evidence="3 8" id="KW-0813">Transport</keyword>
<evidence type="ECO:0000256" key="1">
    <source>
        <dbReference type="ARBA" id="ARBA00004651"/>
    </source>
</evidence>
<evidence type="ECO:0000256" key="5">
    <source>
        <dbReference type="ARBA" id="ARBA00022692"/>
    </source>
</evidence>
<organism evidence="10 11">
    <name type="scientific">Facklamia hominis</name>
    <dbReference type="NCBI Taxonomy" id="178214"/>
    <lineage>
        <taxon>Bacteria</taxon>
        <taxon>Bacillati</taxon>
        <taxon>Bacillota</taxon>
        <taxon>Bacilli</taxon>
        <taxon>Lactobacillales</taxon>
        <taxon>Aerococcaceae</taxon>
        <taxon>Facklamia</taxon>
    </lineage>
</organism>
<feature type="transmembrane region" description="Helical" evidence="9">
    <location>
        <begin position="112"/>
        <end position="134"/>
    </location>
</feature>
<accession>A0AAJ1Q2D5</accession>
<keyword evidence="4 8" id="KW-1003">Cell membrane</keyword>
<proteinExistence type="inferred from homology"/>
<keyword evidence="6 9" id="KW-1133">Transmembrane helix</keyword>
<evidence type="ECO:0000313" key="10">
    <source>
        <dbReference type="EMBL" id="MDK7186473.1"/>
    </source>
</evidence>
<dbReference type="EMBL" id="JASOOE010000001">
    <property type="protein sequence ID" value="MDK7186473.1"/>
    <property type="molecule type" value="Genomic_DNA"/>
</dbReference>
<evidence type="ECO:0000256" key="6">
    <source>
        <dbReference type="ARBA" id="ARBA00022989"/>
    </source>
</evidence>
<dbReference type="Proteomes" id="UP001229251">
    <property type="component" value="Unassembled WGS sequence"/>
</dbReference>
<evidence type="ECO:0000256" key="4">
    <source>
        <dbReference type="ARBA" id="ARBA00022475"/>
    </source>
</evidence>
<evidence type="ECO:0000256" key="9">
    <source>
        <dbReference type="SAM" id="Phobius"/>
    </source>
</evidence>
<feature type="transmembrane region" description="Helical" evidence="9">
    <location>
        <begin position="76"/>
        <end position="100"/>
    </location>
</feature>
<dbReference type="InterPro" id="IPR025720">
    <property type="entry name" value="RibU"/>
</dbReference>
<gene>
    <name evidence="10" type="ORF">QP433_00580</name>
</gene>
<dbReference type="GO" id="GO:0005886">
    <property type="term" value="C:plasma membrane"/>
    <property type="evidence" value="ECO:0007669"/>
    <property type="project" value="UniProtKB-SubCell"/>
</dbReference>
<sequence length="197" mass="22480">MNKYRLRIWISLALLGAWAVILRLLDFPILPFVPFLKFDFSDLMVYVGMLIGGPKGLMLVAGIRDLSNYIMKGGEGGIPIGVIMSFIASVTMFLPSHFFLKSSLNKNKLVRIFLTPLSLVVMLCLVMSLMNYYIALPIYAKVMKLPIDHYLNYVIQFILPFNAIKGVLIAACQGILNKYIRPILEQKKYLYPLYEQF</sequence>
<dbReference type="PANTHER" id="PTHR38438:SF1">
    <property type="entry name" value="RIBOFLAVIN TRANSPORTER RIBU"/>
    <property type="match status" value="1"/>
</dbReference>
<comment type="similarity">
    <text evidence="2 8">Belongs to the prokaryotic riboflavin transporter (P-RFT) (TC 2.A.87) family.</text>
</comment>
<dbReference type="AlphaFoldDB" id="A0AAJ1Q2D5"/>
<dbReference type="Gene3D" id="1.10.1760.20">
    <property type="match status" value="1"/>
</dbReference>